<comment type="caution">
    <text evidence="1">The sequence shown here is derived from an EMBL/GenBank/DDBJ whole genome shotgun (WGS) entry which is preliminary data.</text>
</comment>
<gene>
    <name evidence="1" type="ORF">EKG35_08040</name>
</gene>
<organism evidence="1 2">
    <name type="scientific">Lysinibacillus telephonicus</name>
    <dbReference type="NCBI Taxonomy" id="1714840"/>
    <lineage>
        <taxon>Bacteria</taxon>
        <taxon>Bacillati</taxon>
        <taxon>Bacillota</taxon>
        <taxon>Bacilli</taxon>
        <taxon>Bacillales</taxon>
        <taxon>Bacillaceae</taxon>
        <taxon>Lysinibacillus</taxon>
    </lineage>
</organism>
<evidence type="ECO:0000313" key="1">
    <source>
        <dbReference type="EMBL" id="RTQ93698.1"/>
    </source>
</evidence>
<dbReference type="EMBL" id="RXNR01000017">
    <property type="protein sequence ID" value="RTQ93698.1"/>
    <property type="molecule type" value="Genomic_DNA"/>
</dbReference>
<accession>A0A431UU27</accession>
<evidence type="ECO:0000313" key="2">
    <source>
        <dbReference type="Proteomes" id="UP000276349"/>
    </source>
</evidence>
<dbReference type="OrthoDB" id="2666319at2"/>
<dbReference type="RefSeq" id="WP_126293931.1">
    <property type="nucleotide sequence ID" value="NZ_RXNR01000017.1"/>
</dbReference>
<dbReference type="Proteomes" id="UP000276349">
    <property type="component" value="Unassembled WGS sequence"/>
</dbReference>
<dbReference type="InterPro" id="IPR022453">
    <property type="entry name" value="Znf_MqsA-type"/>
</dbReference>
<keyword evidence="2" id="KW-1185">Reference proteome</keyword>
<dbReference type="AlphaFoldDB" id="A0A431UU27"/>
<dbReference type="NCBIfam" id="TIGR03831">
    <property type="entry name" value="YgiT_finger"/>
    <property type="match status" value="1"/>
</dbReference>
<reference evidence="1 2" key="1">
    <citation type="submission" date="2018-12" db="EMBL/GenBank/DDBJ databases">
        <authorList>
            <person name="Yu L."/>
        </authorList>
    </citation>
    <scope>NUCLEOTIDE SEQUENCE [LARGE SCALE GENOMIC DNA]</scope>
    <source>
        <strain evidence="1 2">S5H2222</strain>
    </source>
</reference>
<sequence>MILAPEKNDYRVKTTCSCGNTAKRREGNSEFFIGPRKIIIKNIPHFYCSYCDKEIFDSTLGTEDLLMYAFKNNMNEVDWNEKSLYI</sequence>
<protein>
    <submittedName>
        <fullName evidence="1">YgiT-type zinc finger protein</fullName>
    </submittedName>
</protein>
<proteinExistence type="predicted"/>
<name>A0A431UU27_9BACI</name>